<dbReference type="InterPro" id="IPR035940">
    <property type="entry name" value="CAP_sf"/>
</dbReference>
<evidence type="ECO:0000259" key="2">
    <source>
        <dbReference type="Pfam" id="PF14504"/>
    </source>
</evidence>
<reference evidence="4" key="1">
    <citation type="submission" date="2018-09" db="EMBL/GenBank/DDBJ databases">
        <authorList>
            <person name="Zhu H."/>
        </authorList>
    </citation>
    <scope>NUCLEOTIDE SEQUENCE [LARGE SCALE GENOMIC DNA]</scope>
    <source>
        <strain evidence="4">K2R23-3</strain>
    </source>
</reference>
<feature type="domain" description="CAP-associated" evidence="2">
    <location>
        <begin position="66"/>
        <end position="204"/>
    </location>
</feature>
<dbReference type="PANTHER" id="PTHR31157:SF26">
    <property type="entry name" value="SCP-LIKE EXTRACELLULAR PROTEIN"/>
    <property type="match status" value="1"/>
</dbReference>
<dbReference type="InterPro" id="IPR014044">
    <property type="entry name" value="CAP_dom"/>
</dbReference>
<feature type="domain" description="SCP" evidence="1">
    <location>
        <begin position="236"/>
        <end position="337"/>
    </location>
</feature>
<dbReference type="PANTHER" id="PTHR31157">
    <property type="entry name" value="SCP DOMAIN-CONTAINING PROTEIN"/>
    <property type="match status" value="1"/>
</dbReference>
<evidence type="ECO:0000259" key="1">
    <source>
        <dbReference type="Pfam" id="PF00188"/>
    </source>
</evidence>
<protein>
    <recommendedName>
        <fullName evidence="5">CAP domain-containing protein</fullName>
    </recommendedName>
</protein>
<dbReference type="KEGG" id="paek:D3873_04285"/>
<name>A0A385YRL6_9BACL</name>
<dbReference type="SUPFAM" id="SSF55797">
    <property type="entry name" value="PR-1-like"/>
    <property type="match status" value="1"/>
</dbReference>
<dbReference type="Pfam" id="PF00188">
    <property type="entry name" value="CAP"/>
    <property type="match status" value="1"/>
</dbReference>
<dbReference type="Proteomes" id="UP000265725">
    <property type="component" value="Chromosome"/>
</dbReference>
<dbReference type="Pfam" id="PF14504">
    <property type="entry name" value="CAP_assoc_N"/>
    <property type="match status" value="1"/>
</dbReference>
<dbReference type="EMBL" id="CP032418">
    <property type="protein sequence ID" value="AYC29134.1"/>
    <property type="molecule type" value="Genomic_DNA"/>
</dbReference>
<dbReference type="AlphaFoldDB" id="A0A385YRL6"/>
<dbReference type="OrthoDB" id="9783944at2"/>
<evidence type="ECO:0000313" key="3">
    <source>
        <dbReference type="EMBL" id="AYC29134.1"/>
    </source>
</evidence>
<evidence type="ECO:0000313" key="4">
    <source>
        <dbReference type="Proteomes" id="UP000265725"/>
    </source>
</evidence>
<dbReference type="RefSeq" id="WP_119882875.1">
    <property type="nucleotide sequence ID" value="NZ_CP032418.1"/>
</dbReference>
<proteinExistence type="predicted"/>
<dbReference type="Gene3D" id="3.40.33.10">
    <property type="entry name" value="CAP"/>
    <property type="match status" value="1"/>
</dbReference>
<accession>A0A385YRL6</accession>
<evidence type="ECO:0008006" key="5">
    <source>
        <dbReference type="Google" id="ProtNLM"/>
    </source>
</evidence>
<dbReference type="CDD" id="cd05379">
    <property type="entry name" value="CAP_bacterial"/>
    <property type="match status" value="1"/>
</dbReference>
<gene>
    <name evidence="3" type="ORF">D3873_04285</name>
</gene>
<dbReference type="InterPro" id="IPR029410">
    <property type="entry name" value="CAP_assoc"/>
</dbReference>
<keyword evidence="4" id="KW-1185">Reference proteome</keyword>
<organism evidence="3 4">
    <name type="scientific">Paenisporosarcina cavernae</name>
    <dbReference type="NCBI Taxonomy" id="2320858"/>
    <lineage>
        <taxon>Bacteria</taxon>
        <taxon>Bacillati</taxon>
        <taxon>Bacillota</taxon>
        <taxon>Bacilli</taxon>
        <taxon>Bacillales</taxon>
        <taxon>Caryophanaceae</taxon>
        <taxon>Paenisporosarcina</taxon>
    </lineage>
</organism>
<sequence>MKNLFRILVVLGIIGVIFILTNSNVKENNVLQAPTSGNVAIPESNLITPVDEENVPRPKEGLSTYIGKDVSSFEKMFGKPDRVDPSAYGYSWWVYNQSMEYMMIGVKDKKIVQVYIAGDGLNASPFQVGQTIEDLYRTTIIESEISVSIGNNTYTFTLLEDDLKNRILVKMTDVLAQVYVDEEDEVVEAIRFMDAETLVLHQPYEMMYAGDYLAPAVPSTAKQISIDRANEKQLFALTNIYRVKHGLDELTYDYFISKTARQHSEEMVIQHYFSSESPGYGDLQSRLSTEKIDYKKAAENIAENYYDAAEVVHGWLNSDDHRDTLLDEDMTNAGVGVFGRMYTETYVSRELGEDSSSNTPAKE</sequence>